<protein>
    <submittedName>
        <fullName evidence="4">GxGYxYP family putative glycoside hydrolase</fullName>
    </submittedName>
</protein>
<dbReference type="InterPro" id="IPR003343">
    <property type="entry name" value="Big_2"/>
</dbReference>
<proteinExistence type="predicted"/>
<dbReference type="Pfam" id="PF14323">
    <property type="entry name" value="GxGYxYP_C"/>
    <property type="match status" value="1"/>
</dbReference>
<dbReference type="InterPro" id="IPR036426">
    <property type="entry name" value="Bulb-type_lectin_dom_sf"/>
</dbReference>
<reference evidence="4 5" key="1">
    <citation type="journal article" date="2023" name="Genome Announc.">
        <title>Pan-Genome Analyses of the Genus Cohnella and Proposal of the Novel Species Cohnella silvisoli sp. nov., Isolated from Forest Soil.</title>
        <authorList>
            <person name="Wang C."/>
            <person name="Mao L."/>
            <person name="Bao G."/>
            <person name="Zhu H."/>
        </authorList>
    </citation>
    <scope>NUCLEOTIDE SEQUENCE [LARGE SCALE GENOMIC DNA]</scope>
    <source>
        <strain evidence="4 5">NL03-T5-1</strain>
    </source>
</reference>
<keyword evidence="1" id="KW-0732">Signal</keyword>
<feature type="domain" description="Bulb-type lectin" evidence="3">
    <location>
        <begin position="725"/>
        <end position="845"/>
    </location>
</feature>
<dbReference type="EMBL" id="JASKHM010000010">
    <property type="protein sequence ID" value="MEQ4484381.1"/>
    <property type="molecule type" value="Genomic_DNA"/>
</dbReference>
<keyword evidence="5" id="KW-1185">Reference proteome</keyword>
<gene>
    <name evidence="4" type="ORF">QJS35_18445</name>
</gene>
<dbReference type="PROSITE" id="PS50853">
    <property type="entry name" value="FN3"/>
    <property type="match status" value="1"/>
</dbReference>
<dbReference type="SMART" id="SM00108">
    <property type="entry name" value="B_lectin"/>
    <property type="match status" value="1"/>
</dbReference>
<dbReference type="Proteomes" id="UP001493487">
    <property type="component" value="Unassembled WGS sequence"/>
</dbReference>
<dbReference type="Pfam" id="PF20958">
    <property type="entry name" value="GxGYxYP_N_3rd"/>
    <property type="match status" value="1"/>
</dbReference>
<evidence type="ECO:0000313" key="4">
    <source>
        <dbReference type="EMBL" id="MEQ4484381.1"/>
    </source>
</evidence>
<feature type="domain" description="Fibronectin type-III" evidence="2">
    <location>
        <begin position="862"/>
        <end position="948"/>
    </location>
</feature>
<dbReference type="PROSITE" id="PS50927">
    <property type="entry name" value="BULB_LECTIN"/>
    <property type="match status" value="1"/>
</dbReference>
<feature type="chain" id="PRO_5045570867" evidence="1">
    <location>
        <begin position="26"/>
        <end position="1046"/>
    </location>
</feature>
<dbReference type="GO" id="GO:0016787">
    <property type="term" value="F:hydrolase activity"/>
    <property type="evidence" value="ECO:0007669"/>
    <property type="project" value="UniProtKB-KW"/>
</dbReference>
<organism evidence="4 5">
    <name type="scientific">Cohnella silvisoli</name>
    <dbReference type="NCBI Taxonomy" id="2873699"/>
    <lineage>
        <taxon>Bacteria</taxon>
        <taxon>Bacillati</taxon>
        <taxon>Bacillota</taxon>
        <taxon>Bacilli</taxon>
        <taxon>Bacillales</taxon>
        <taxon>Paenibacillaceae</taxon>
        <taxon>Cohnella</taxon>
    </lineage>
</organism>
<dbReference type="Pfam" id="PF02368">
    <property type="entry name" value="Big_2"/>
    <property type="match status" value="1"/>
</dbReference>
<evidence type="ECO:0000259" key="2">
    <source>
        <dbReference type="PROSITE" id="PS50853"/>
    </source>
</evidence>
<evidence type="ECO:0000313" key="5">
    <source>
        <dbReference type="Proteomes" id="UP001493487"/>
    </source>
</evidence>
<dbReference type="PANTHER" id="PTHR37321">
    <property type="entry name" value="EXPORTED PROTEIN-RELATED"/>
    <property type="match status" value="1"/>
</dbReference>
<dbReference type="Gene3D" id="3.20.20.490">
    <property type="entry name" value="GxGYxYP glycoside hydrolase, C-terminal domain"/>
    <property type="match status" value="1"/>
</dbReference>
<sequence length="1046" mass="114567">MSRRVPIVAVCLFICFMLNLPVVKAETVPDTIYPRASQQPDNTIHYVDMEKTDYSLKDLFMIESLQGIVNREKPRIWVLKNPIHIYDAGPGFDPASVMVDRSFWFNQISGYAKVQHTNPKELVQAFAGSLSGVILYDANLLNTTTGYNGNLGSFNYVTNDNSDLAEPNKSFQPSADTVAKLNVTAMLCAKYNAIALTADQLNDLTLHYGVELPVLVDTATIDLSTWEKSYDYAMNNLSSDMRTDIMANNPNFSLAMFDYLIANKIFMFNMKGNPSTGTGLTSSEKALTDTVVDRTEPVTPVVGVWGGSTDEDTFGKYLNKKGKFVLVMSESFNMSWTSGLPSNLPAASETNRNLVYDPAKIYISFTETDGDTLLFPHLKFPTWFQLPNRESYPIGWEIPSTINEIDPLAGNYFAQHIGKNNYVNPVTGVGYIKYPMPDPYKDLFYEKTERYMQDMKYRLIRTMNYDQIEASAYTDIPSVEGIFAGYGGMDPGRPSVEQNAETNFSYLNKPIFINYSFFDRELIRSYDKPGPAFFSVAAQYVNTTLLIDFIDSLPSRFVVVSPGELVDLYKQYAETVFSDVSQAGYRAKFSHDESGFIEENNGTYIADGNHRVADGNQSVTYKFDLADDLTSSQVVLDLANNYVVEASKNKTDWVVVGKASADIHDASNRGKVTIDLSGYLLDNPSKIVYVKLSDGSPADGWGPSLFSVSLNGGEVPEEIPVEEDKTFLKAGSYLGVGDYLASSSGSCFLYMQSDGNLVLYGGSNPSHNTGMIWQSNTAGTPGDYFAIMQGDGNFVIYKGTGPSDNKGFVWSTGTGGNGVSFLYVQDDLRVFIYNGSDPSHNLGPIWSTPVPPDVTAPNWGESPTLSVTEVGEHQVTLTWPAASDHVGVTEYKIAWGQNQNVTVPGNVHSATITELQTGTAYTFTVQAGDSAGNWSVDGPNVIVTTASPPSGPILVTSLAISGPDNIIAKKDEVVFRAIVEPTDAALQTVRWAVYNVDGSKTKIATINQDGTLKPNKHGTVKIVATAMDGSGVTAAKILTIIKKKQK</sequence>
<comment type="caution">
    <text evidence="4">The sequence shown here is derived from an EMBL/GenBank/DDBJ whole genome shotgun (WGS) entry which is preliminary data.</text>
</comment>
<dbReference type="Gene3D" id="2.60.40.10">
    <property type="entry name" value="Immunoglobulins"/>
    <property type="match status" value="1"/>
</dbReference>
<dbReference type="SUPFAM" id="SSF51110">
    <property type="entry name" value="alpha-D-mannose-specific plant lectins"/>
    <property type="match status" value="1"/>
</dbReference>
<accession>A0ABV1KWL5</accession>
<dbReference type="InterPro" id="IPR013783">
    <property type="entry name" value="Ig-like_fold"/>
</dbReference>
<dbReference type="PANTHER" id="PTHR37321:SF1">
    <property type="entry name" value="EXPORTED PROTEIN"/>
    <property type="match status" value="1"/>
</dbReference>
<evidence type="ECO:0000259" key="3">
    <source>
        <dbReference type="PROSITE" id="PS50927"/>
    </source>
</evidence>
<evidence type="ECO:0000256" key="1">
    <source>
        <dbReference type="SAM" id="SignalP"/>
    </source>
</evidence>
<keyword evidence="4" id="KW-0378">Hydrolase</keyword>
<dbReference type="Pfam" id="PF00041">
    <property type="entry name" value="fn3"/>
    <property type="match status" value="1"/>
</dbReference>
<dbReference type="SMART" id="SM00060">
    <property type="entry name" value="FN3"/>
    <property type="match status" value="1"/>
</dbReference>
<dbReference type="SUPFAM" id="SSF49265">
    <property type="entry name" value="Fibronectin type III"/>
    <property type="match status" value="1"/>
</dbReference>
<dbReference type="SUPFAM" id="SSF49373">
    <property type="entry name" value="Invasin/intimin cell-adhesion fragments"/>
    <property type="match status" value="1"/>
</dbReference>
<dbReference type="Gene3D" id="2.60.40.1080">
    <property type="match status" value="1"/>
</dbReference>
<dbReference type="RefSeq" id="WP_232186759.1">
    <property type="nucleotide sequence ID" value="NZ_JAIOAP010000009.1"/>
</dbReference>
<dbReference type="InterPro" id="IPR036116">
    <property type="entry name" value="FN3_sf"/>
</dbReference>
<dbReference type="InterPro" id="IPR001480">
    <property type="entry name" value="Bulb-type_lectin_dom"/>
</dbReference>
<feature type="signal peptide" evidence="1">
    <location>
        <begin position="1"/>
        <end position="25"/>
    </location>
</feature>
<dbReference type="InterPro" id="IPR038410">
    <property type="entry name" value="GxGYxYP_C_sf"/>
</dbReference>
<dbReference type="InterPro" id="IPR048309">
    <property type="entry name" value="GxGYxYP_N_3rd"/>
</dbReference>
<dbReference type="Gene3D" id="2.90.10.10">
    <property type="entry name" value="Bulb-type lectin domain"/>
    <property type="match status" value="2"/>
</dbReference>
<dbReference type="InterPro" id="IPR008964">
    <property type="entry name" value="Invasin/intimin_cell_adhesion"/>
</dbReference>
<dbReference type="CDD" id="cd00063">
    <property type="entry name" value="FN3"/>
    <property type="match status" value="1"/>
</dbReference>
<dbReference type="InterPro" id="IPR025832">
    <property type="entry name" value="GxGYxYP_C"/>
</dbReference>
<name>A0ABV1KWL5_9BACL</name>
<dbReference type="InterPro" id="IPR003961">
    <property type="entry name" value="FN3_dom"/>
</dbReference>